<proteinExistence type="inferred from homology"/>
<evidence type="ECO:0000256" key="1">
    <source>
        <dbReference type="ARBA" id="ARBA00009374"/>
    </source>
</evidence>
<dbReference type="Proteomes" id="UP001152484">
    <property type="component" value="Unassembled WGS sequence"/>
</dbReference>
<keyword evidence="3" id="KW-0863">Zinc-finger</keyword>
<keyword evidence="3" id="KW-0862">Zinc</keyword>
<evidence type="ECO:0000256" key="2">
    <source>
        <dbReference type="ARBA" id="ARBA00022723"/>
    </source>
</evidence>
<evidence type="ECO:0000259" key="5">
    <source>
        <dbReference type="PROSITE" id="PS51795"/>
    </source>
</evidence>
<organism evidence="6 7">
    <name type="scientific">Cuscuta europaea</name>
    <name type="common">European dodder</name>
    <dbReference type="NCBI Taxonomy" id="41803"/>
    <lineage>
        <taxon>Eukaryota</taxon>
        <taxon>Viridiplantae</taxon>
        <taxon>Streptophyta</taxon>
        <taxon>Embryophyta</taxon>
        <taxon>Tracheophyta</taxon>
        <taxon>Spermatophyta</taxon>
        <taxon>Magnoliopsida</taxon>
        <taxon>eudicotyledons</taxon>
        <taxon>Gunneridae</taxon>
        <taxon>Pentapetalae</taxon>
        <taxon>asterids</taxon>
        <taxon>lamiids</taxon>
        <taxon>Solanales</taxon>
        <taxon>Convolvulaceae</taxon>
        <taxon>Cuscuteae</taxon>
        <taxon>Cuscuta</taxon>
        <taxon>Cuscuta subgen. Cuscuta</taxon>
    </lineage>
</organism>
<accession>A0A9P0ZXQ5</accession>
<feature type="domain" description="FLZ-type" evidence="5">
    <location>
        <begin position="174"/>
        <end position="217"/>
    </location>
</feature>
<evidence type="ECO:0000313" key="7">
    <source>
        <dbReference type="Proteomes" id="UP001152484"/>
    </source>
</evidence>
<dbReference type="EMBL" id="CAMAPE010000077">
    <property type="protein sequence ID" value="CAH9118882.1"/>
    <property type="molecule type" value="Genomic_DNA"/>
</dbReference>
<evidence type="ECO:0000313" key="6">
    <source>
        <dbReference type="EMBL" id="CAH9118882.1"/>
    </source>
</evidence>
<keyword evidence="2" id="KW-0479">Metal-binding</keyword>
<protein>
    <recommendedName>
        <fullName evidence="5">FLZ-type domain-containing protein</fullName>
    </recommendedName>
</protein>
<dbReference type="InterPro" id="IPR044604">
    <property type="entry name" value="FLZ12/13/14"/>
</dbReference>
<comment type="similarity">
    <text evidence="1">Belongs to the FLZ family.</text>
</comment>
<dbReference type="GO" id="GO:0008270">
    <property type="term" value="F:zinc ion binding"/>
    <property type="evidence" value="ECO:0007669"/>
    <property type="project" value="UniProtKB-KW"/>
</dbReference>
<evidence type="ECO:0000256" key="4">
    <source>
        <dbReference type="PROSITE-ProRule" id="PRU01131"/>
    </source>
</evidence>
<reference evidence="6" key="1">
    <citation type="submission" date="2022-07" db="EMBL/GenBank/DDBJ databases">
        <authorList>
            <person name="Macas J."/>
            <person name="Novak P."/>
            <person name="Neumann P."/>
        </authorList>
    </citation>
    <scope>NUCLEOTIDE SEQUENCE</scope>
</reference>
<dbReference type="PANTHER" id="PTHR47208:SF5">
    <property type="entry name" value="FCS-LIKE ZINC FINGER 12-RELATED"/>
    <property type="match status" value="1"/>
</dbReference>
<evidence type="ECO:0000256" key="3">
    <source>
        <dbReference type="ARBA" id="ARBA00022771"/>
    </source>
</evidence>
<dbReference type="OrthoDB" id="1932717at2759"/>
<dbReference type="AlphaFoldDB" id="A0A9P0ZXQ5"/>
<comment type="caution">
    <text evidence="6">The sequence shown here is derived from an EMBL/GenBank/DDBJ whole genome shotgun (WGS) entry which is preliminary data.</text>
</comment>
<dbReference type="InterPro" id="IPR007650">
    <property type="entry name" value="Zf-FLZ_dom"/>
</dbReference>
<sequence>MLGKSLTPVIGKIARRSCIPVSGSGELVVDGSISPRSPFDLKSPRGPKSYDLGVVGLAIVAALENSCQTDAEFLTCRPVYNRRNSNPIPANSCRSSPRLAGYFDETDTECSEDDEDEEYTVVTCHGPGNKSYTRVYCDRGVISGSDRSPRSKWPSVFAVSPARTGGFPRNPDSGFLSSCDMCQKSLHGIDIYMYRGEKAFCSSECRNRQILTDECNEKYISEISRSVDVSSSNGGQTFSRNGILAI</sequence>
<name>A0A9P0ZXQ5_CUSEU</name>
<dbReference type="Pfam" id="PF04570">
    <property type="entry name" value="zf-FLZ"/>
    <property type="match status" value="1"/>
</dbReference>
<gene>
    <name evidence="6" type="ORF">CEURO_LOCUS22119</name>
</gene>
<feature type="zinc finger region" description="FLZ-type" evidence="4">
    <location>
        <begin position="174"/>
        <end position="217"/>
    </location>
</feature>
<dbReference type="PROSITE" id="PS51795">
    <property type="entry name" value="ZF_FLZ"/>
    <property type="match status" value="1"/>
</dbReference>
<keyword evidence="7" id="KW-1185">Reference proteome</keyword>
<dbReference type="PANTHER" id="PTHR47208">
    <property type="entry name" value="OS02G0174800 PROTEIN"/>
    <property type="match status" value="1"/>
</dbReference>